<dbReference type="InterPro" id="IPR006047">
    <property type="entry name" value="GH13_cat_dom"/>
</dbReference>
<dbReference type="InterPro" id="IPR006048">
    <property type="entry name" value="A-amylase/branching_C"/>
</dbReference>
<dbReference type="Gene3D" id="2.60.40.10">
    <property type="entry name" value="Immunoglobulins"/>
    <property type="match status" value="1"/>
</dbReference>
<dbReference type="GO" id="GO:0005829">
    <property type="term" value="C:cytosol"/>
    <property type="evidence" value="ECO:0007669"/>
    <property type="project" value="TreeGrafter"/>
</dbReference>
<dbReference type="CDD" id="cd11322">
    <property type="entry name" value="AmyAc_Glg_BE"/>
    <property type="match status" value="1"/>
</dbReference>
<dbReference type="SUPFAM" id="SSF81296">
    <property type="entry name" value="E set domains"/>
    <property type="match status" value="1"/>
</dbReference>
<sequence length="650" mass="74845">MDLQKFYDGQEFSLYEFLGAHVTPSGVVFRTYAPSAREVSVIGAFNGWRGTPMHRILNGQFFEAEIAEAKPGQMYKFQITSGAGTHDHADPYAFSSQLRPETASIIWDMDAYRFRDGAYMKRRRNGRAGMTGTGAADANSFPGSGDVTVRPGQPLFFDRPLNIYELHLGSWKRRDDPEELARKLDEAKEKGEGIDVSSGWYRYEEIADLLVPYLKENHFNAVEFMPLNEYPADESWGYQATGFFSATSRYGTPDGLKKLVDRLHQADISVILDVVTVHFATNDYALARYDGTQLYEYPNDAVNVSEWGSCNFNHSRGDIASFLNSASAFWLDKYHFDGLRFDAVGNLIYWMGDERRGVNTNTVEFLKKMNSGLKRLYPDTMLIAEDSSAYPGVTKPVPEGGLGFDYKWDMGWMNDTLNFFRTDPPYRRQEYHKLTFSMAYFYNERYLLPLSHDEVVHGKATIIQKMAGDYDRKFPQARALYLYMFLHPGKKLNFMGNEFAQFREWDEKRQQDFMLLKYPVHDAFHRYFRDLSALYLKYPALWQEDYVENGFHWLSADDTEHVVYAFERRTMGQTILCVFNLSDQRQEFLYREEQGAARAAAGSTLGLQLLIDSDDERYGGGTRVTEKIRPLVEPIELPPFTGRAYLEVEV</sequence>
<dbReference type="SMART" id="SM00642">
    <property type="entry name" value="Aamy"/>
    <property type="match status" value="1"/>
</dbReference>
<dbReference type="EC" id="2.4.1.18" evidence="4"/>
<comment type="caution">
    <text evidence="9">The sequence shown here is derived from an EMBL/GenBank/DDBJ whole genome shotgun (WGS) entry which is preliminary data.</text>
</comment>
<reference evidence="9 10" key="1">
    <citation type="submission" date="2019-08" db="EMBL/GenBank/DDBJ databases">
        <title>In-depth cultivation of the pig gut microbiome towards novel bacterial diversity and tailored functional studies.</title>
        <authorList>
            <person name="Wylensek D."/>
            <person name="Hitch T.C.A."/>
            <person name="Clavel T."/>
        </authorList>
    </citation>
    <scope>NUCLEOTIDE SEQUENCE [LARGE SCALE GENOMIC DNA]</scope>
    <source>
        <strain evidence="9 10">Oil+RF-744-WCA-WT-11</strain>
    </source>
</reference>
<dbReference type="RefSeq" id="WP_154526225.1">
    <property type="nucleotide sequence ID" value="NZ_VULZ01000011.1"/>
</dbReference>
<dbReference type="InterPro" id="IPR004193">
    <property type="entry name" value="Glyco_hydro_13_N"/>
</dbReference>
<dbReference type="GO" id="GO:0004553">
    <property type="term" value="F:hydrolase activity, hydrolyzing O-glycosyl compounds"/>
    <property type="evidence" value="ECO:0007669"/>
    <property type="project" value="InterPro"/>
</dbReference>
<dbReference type="Pfam" id="PF00128">
    <property type="entry name" value="Alpha-amylase"/>
    <property type="match status" value="1"/>
</dbReference>
<evidence type="ECO:0000313" key="9">
    <source>
        <dbReference type="EMBL" id="MSS15409.1"/>
    </source>
</evidence>
<evidence type="ECO:0000256" key="1">
    <source>
        <dbReference type="ARBA" id="ARBA00000826"/>
    </source>
</evidence>
<dbReference type="Gene3D" id="3.20.20.80">
    <property type="entry name" value="Glycosidases"/>
    <property type="match status" value="1"/>
</dbReference>
<dbReference type="InterPro" id="IPR017853">
    <property type="entry name" value="GH"/>
</dbReference>
<organism evidence="9 10">
    <name type="scientific">Porcincola intestinalis</name>
    <dbReference type="NCBI Taxonomy" id="2606632"/>
    <lineage>
        <taxon>Bacteria</taxon>
        <taxon>Bacillati</taxon>
        <taxon>Bacillota</taxon>
        <taxon>Clostridia</taxon>
        <taxon>Lachnospirales</taxon>
        <taxon>Lachnospiraceae</taxon>
        <taxon>Porcincola</taxon>
    </lineage>
</organism>
<dbReference type="SUPFAM" id="SSF51011">
    <property type="entry name" value="Glycosyl hydrolase domain"/>
    <property type="match status" value="1"/>
</dbReference>
<gene>
    <name evidence="9" type="ORF">FYJ35_10240</name>
</gene>
<dbReference type="PIRSF" id="PIRSF000463">
    <property type="entry name" value="GlgB"/>
    <property type="match status" value="1"/>
</dbReference>
<evidence type="ECO:0000256" key="3">
    <source>
        <dbReference type="ARBA" id="ARBA00009000"/>
    </source>
</evidence>
<feature type="active site" description="Proton donor" evidence="7">
    <location>
        <position position="385"/>
    </location>
</feature>
<evidence type="ECO:0000259" key="8">
    <source>
        <dbReference type="SMART" id="SM00642"/>
    </source>
</evidence>
<protein>
    <recommendedName>
        <fullName evidence="4">1,4-alpha-glucan branching enzyme</fullName>
        <ecNumber evidence="4">2.4.1.18</ecNumber>
    </recommendedName>
</protein>
<dbReference type="GO" id="GO:0003844">
    <property type="term" value="F:1,4-alpha-glucan branching enzyme activity"/>
    <property type="evidence" value="ECO:0007669"/>
    <property type="project" value="UniProtKB-EC"/>
</dbReference>
<dbReference type="Pfam" id="PF02806">
    <property type="entry name" value="Alpha-amylase_C"/>
    <property type="match status" value="1"/>
</dbReference>
<dbReference type="InterPro" id="IPR014756">
    <property type="entry name" value="Ig_E-set"/>
</dbReference>
<comment type="similarity">
    <text evidence="3">Belongs to the glycosyl hydrolase 13 family. GlgB subfamily.</text>
</comment>
<dbReference type="InterPro" id="IPR013783">
    <property type="entry name" value="Ig-like_fold"/>
</dbReference>
<dbReference type="Gene3D" id="2.60.40.1180">
    <property type="entry name" value="Golgi alpha-mannosidase II"/>
    <property type="match status" value="1"/>
</dbReference>
<dbReference type="SUPFAM" id="SSF51445">
    <property type="entry name" value="(Trans)glycosidases"/>
    <property type="match status" value="1"/>
</dbReference>
<evidence type="ECO:0000256" key="4">
    <source>
        <dbReference type="ARBA" id="ARBA00012541"/>
    </source>
</evidence>
<dbReference type="GO" id="GO:0005978">
    <property type="term" value="P:glycogen biosynthetic process"/>
    <property type="evidence" value="ECO:0007669"/>
    <property type="project" value="InterPro"/>
</dbReference>
<dbReference type="InterPro" id="IPR013780">
    <property type="entry name" value="Glyco_hydro_b"/>
</dbReference>
<evidence type="ECO:0000313" key="10">
    <source>
        <dbReference type="Proteomes" id="UP000481852"/>
    </source>
</evidence>
<comment type="function">
    <text evidence="2">Catalyzes the formation of the alpha-1,6-glucosidic linkages in glycogen by scission of a 1,4-alpha-linked oligosaccharide from growing alpha-1,4-glucan chains and the subsequent attachment of the oligosaccharide to the alpha-1,6 position.</text>
</comment>
<evidence type="ECO:0000256" key="6">
    <source>
        <dbReference type="ARBA" id="ARBA00022679"/>
    </source>
</evidence>
<dbReference type="EMBL" id="VULZ01000011">
    <property type="protein sequence ID" value="MSS15409.1"/>
    <property type="molecule type" value="Genomic_DNA"/>
</dbReference>
<evidence type="ECO:0000256" key="5">
    <source>
        <dbReference type="ARBA" id="ARBA00022676"/>
    </source>
</evidence>
<dbReference type="AlphaFoldDB" id="A0A6L5X4U8"/>
<dbReference type="InterPro" id="IPR044143">
    <property type="entry name" value="GlgB_N_E_set_prok"/>
</dbReference>
<comment type="catalytic activity">
    <reaction evidence="1">
        <text>Transfers a segment of a (1-&gt;4)-alpha-D-glucan chain to a primary hydroxy group in a similar glucan chain.</text>
        <dbReference type="EC" id="2.4.1.18"/>
    </reaction>
</comment>
<name>A0A6L5X4U8_9FIRM</name>
<feature type="active site" description="Nucleophile" evidence="7">
    <location>
        <position position="342"/>
    </location>
</feature>
<accession>A0A6L5X4U8</accession>
<keyword evidence="5" id="KW-0328">Glycosyltransferase</keyword>
<dbReference type="GO" id="GO:0043169">
    <property type="term" value="F:cation binding"/>
    <property type="evidence" value="ECO:0007669"/>
    <property type="project" value="InterPro"/>
</dbReference>
<evidence type="ECO:0000256" key="2">
    <source>
        <dbReference type="ARBA" id="ARBA00002953"/>
    </source>
</evidence>
<proteinExistence type="inferred from homology"/>
<keyword evidence="6" id="KW-0808">Transferase</keyword>
<feature type="domain" description="Glycosyl hydrolase family 13 catalytic" evidence="8">
    <location>
        <begin position="165"/>
        <end position="525"/>
    </location>
</feature>
<dbReference type="PANTHER" id="PTHR43651">
    <property type="entry name" value="1,4-ALPHA-GLUCAN-BRANCHING ENZYME"/>
    <property type="match status" value="1"/>
</dbReference>
<dbReference type="Pfam" id="PF02922">
    <property type="entry name" value="CBM_48"/>
    <property type="match status" value="1"/>
</dbReference>
<evidence type="ECO:0000256" key="7">
    <source>
        <dbReference type="PIRSR" id="PIRSR000463-1"/>
    </source>
</evidence>
<dbReference type="InterPro" id="IPR037439">
    <property type="entry name" value="Branching_enzy"/>
</dbReference>
<keyword evidence="10" id="KW-1185">Reference proteome</keyword>
<dbReference type="PANTHER" id="PTHR43651:SF3">
    <property type="entry name" value="1,4-ALPHA-GLUCAN-BRANCHING ENZYME"/>
    <property type="match status" value="1"/>
</dbReference>
<dbReference type="CDD" id="cd02855">
    <property type="entry name" value="E_set_GBE_prok_N"/>
    <property type="match status" value="1"/>
</dbReference>
<dbReference type="Proteomes" id="UP000481852">
    <property type="component" value="Unassembled WGS sequence"/>
</dbReference>